<proteinExistence type="predicted"/>
<feature type="non-terminal residue" evidence="1">
    <location>
        <position position="209"/>
    </location>
</feature>
<organism evidence="1">
    <name type="scientific">termite gut metagenome</name>
    <dbReference type="NCBI Taxonomy" id="433724"/>
    <lineage>
        <taxon>unclassified sequences</taxon>
        <taxon>metagenomes</taxon>
        <taxon>organismal metagenomes</taxon>
    </lineage>
</organism>
<comment type="caution">
    <text evidence="1">The sequence shown here is derived from an EMBL/GenBank/DDBJ whole genome shotgun (WGS) entry which is preliminary data.</text>
</comment>
<sequence length="209" mass="23381">MITSFPLGSYRGRIGNMVAYMRCGRQVFRSINDRPRNPRTAAQMRQRSRISNVVSAYNILAPFVRESYETRLPGLTAYNMFVKNNLKTAEVFLDKREAMLRACVVSAFNVSLGTLAPVETAAAGSRLITSLCLPADFEISGTTTLGEVSVGLLACNASLRCGDKLSILYMRQVRPDRAVESYLPCAELKRYEFELDTHSRIPFYTLADE</sequence>
<accession>A0A5J4PJ82</accession>
<name>A0A5J4PJ82_9ZZZZ</name>
<reference evidence="1" key="1">
    <citation type="submission" date="2019-03" db="EMBL/GenBank/DDBJ databases">
        <title>Single cell metagenomics reveals metabolic interactions within the superorganism composed of flagellate Streblomastix strix and complex community of Bacteroidetes bacteria on its surface.</title>
        <authorList>
            <person name="Treitli S.C."/>
            <person name="Kolisko M."/>
            <person name="Husnik F."/>
            <person name="Keeling P."/>
            <person name="Hampl V."/>
        </authorList>
    </citation>
    <scope>NUCLEOTIDE SEQUENCE</scope>
    <source>
        <strain evidence="1">STM</strain>
    </source>
</reference>
<dbReference type="Pfam" id="PF19781">
    <property type="entry name" value="DUF6266"/>
    <property type="match status" value="1"/>
</dbReference>
<protein>
    <submittedName>
        <fullName evidence="1">Uncharacterized protein</fullName>
    </submittedName>
</protein>
<gene>
    <name evidence="1" type="ORF">EZS27_039547</name>
</gene>
<dbReference type="AlphaFoldDB" id="A0A5J4PJ82"/>
<dbReference type="InterPro" id="IPR046233">
    <property type="entry name" value="DUF6266"/>
</dbReference>
<evidence type="ECO:0000313" key="1">
    <source>
        <dbReference type="EMBL" id="KAA6308861.1"/>
    </source>
</evidence>
<dbReference type="EMBL" id="SNRY01008260">
    <property type="protein sequence ID" value="KAA6308861.1"/>
    <property type="molecule type" value="Genomic_DNA"/>
</dbReference>